<keyword evidence="2" id="KW-1185">Reference proteome</keyword>
<evidence type="ECO:0000313" key="2">
    <source>
        <dbReference type="Proteomes" id="UP001165986"/>
    </source>
</evidence>
<dbReference type="AlphaFoldDB" id="A0AA40T387"/>
<dbReference type="EMBL" id="VJXY01000047">
    <property type="protein sequence ID" value="MBD6619792.1"/>
    <property type="molecule type" value="Genomic_DNA"/>
</dbReference>
<evidence type="ECO:0000313" key="1">
    <source>
        <dbReference type="EMBL" id="MBD6619792.1"/>
    </source>
</evidence>
<accession>A0AA40T387</accession>
<name>A0AA40T387_9NOST</name>
<gene>
    <name evidence="1" type="ORF">FNW02_29285</name>
</gene>
<comment type="caution">
    <text evidence="1">The sequence shown here is derived from an EMBL/GenBank/DDBJ whole genome shotgun (WGS) entry which is preliminary data.</text>
</comment>
<protein>
    <submittedName>
        <fullName evidence="1">Uncharacterized protein</fullName>
    </submittedName>
</protein>
<organism evidence="1 2">
    <name type="scientific">Komarekiella delphini-convector SJRDD-AB1</name>
    <dbReference type="NCBI Taxonomy" id="2593771"/>
    <lineage>
        <taxon>Bacteria</taxon>
        <taxon>Bacillati</taxon>
        <taxon>Cyanobacteriota</taxon>
        <taxon>Cyanophyceae</taxon>
        <taxon>Nostocales</taxon>
        <taxon>Nostocaceae</taxon>
        <taxon>Komarekiella</taxon>
        <taxon>Komarekiella delphini-convector</taxon>
    </lineage>
</organism>
<sequence length="64" mass="6977">MLPLEPLFCPCCTPAILHLLTQSELAQHILQLRTGSVAAAIKKNQKQQQQSLSVAGQTHLNIDS</sequence>
<dbReference type="Proteomes" id="UP001165986">
    <property type="component" value="Unassembled WGS sequence"/>
</dbReference>
<reference evidence="1" key="1">
    <citation type="submission" date="2019-07" db="EMBL/GenBank/DDBJ databases">
        <title>Toxilogical consequences of a new and cryptic species of cyanobacteria (Komarekiella delphini-convector) recovered from the epidermis of a bottlenose dolphin and 1500 ft. in the air.</title>
        <authorList>
            <person name="Brown A.O."/>
            <person name="Dvorak P."/>
            <person name="Villanueva C.D."/>
            <person name="Foss A.J."/>
            <person name="Garvey A.D."/>
            <person name="Gibson Q.A."/>
            <person name="Johansen J.R."/>
            <person name="Casamatta D.A."/>
        </authorList>
    </citation>
    <scope>NUCLEOTIDE SEQUENCE</scope>
    <source>
        <strain evidence="1">SJRDD-AB1</strain>
    </source>
</reference>
<proteinExistence type="predicted"/>